<proteinExistence type="predicted"/>
<comment type="caution">
    <text evidence="3">The sequence shown here is derived from an EMBL/GenBank/DDBJ whole genome shotgun (WGS) entry which is preliminary data.</text>
</comment>
<reference evidence="3 4" key="1">
    <citation type="submission" date="2015-12" db="EMBL/GenBank/DDBJ databases">
        <authorList>
            <person name="Shamseldin A."/>
            <person name="Moawad H."/>
            <person name="Abd El-Rahim W.M."/>
            <person name="Sadowsky M.J."/>
        </authorList>
    </citation>
    <scope>NUCLEOTIDE SEQUENCE [LARGE SCALE GENOMIC DNA]</scope>
    <source>
        <strain evidence="3 4">SJ5A-1</strain>
    </source>
</reference>
<dbReference type="PRINTS" id="PR01713">
    <property type="entry name" value="NUCEPIMERASE"/>
</dbReference>
<dbReference type="SUPFAM" id="SSF51735">
    <property type="entry name" value="NAD(P)-binding Rossmann-fold domains"/>
    <property type="match status" value="1"/>
</dbReference>
<evidence type="ECO:0000256" key="1">
    <source>
        <dbReference type="ARBA" id="ARBA00023027"/>
    </source>
</evidence>
<dbReference type="Proteomes" id="UP000054396">
    <property type="component" value="Unassembled WGS sequence"/>
</dbReference>
<dbReference type="Pfam" id="PF16363">
    <property type="entry name" value="GDP_Man_Dehyd"/>
    <property type="match status" value="1"/>
</dbReference>
<gene>
    <name evidence="3" type="ORF">AVJ23_01560</name>
</gene>
<feature type="domain" description="NAD(P)-binding" evidence="2">
    <location>
        <begin position="5"/>
        <end position="326"/>
    </location>
</feature>
<dbReference type="PANTHER" id="PTHR43574">
    <property type="entry name" value="EPIMERASE-RELATED"/>
    <property type="match status" value="1"/>
</dbReference>
<dbReference type="STRING" id="1685382.AVJ23_01560"/>
<organism evidence="3 4">
    <name type="scientific">Pseudoponticoccus marisrubri</name>
    <dbReference type="NCBI Taxonomy" id="1685382"/>
    <lineage>
        <taxon>Bacteria</taxon>
        <taxon>Pseudomonadati</taxon>
        <taxon>Pseudomonadota</taxon>
        <taxon>Alphaproteobacteria</taxon>
        <taxon>Rhodobacterales</taxon>
        <taxon>Roseobacteraceae</taxon>
        <taxon>Pseudoponticoccus</taxon>
    </lineage>
</organism>
<accession>A0A0W7WPG9</accession>
<dbReference type="Gene3D" id="3.40.50.720">
    <property type="entry name" value="NAD(P)-binding Rossmann-like Domain"/>
    <property type="match status" value="1"/>
</dbReference>
<dbReference type="RefSeq" id="WP_058860390.1">
    <property type="nucleotide sequence ID" value="NZ_LPXO01000001.1"/>
</dbReference>
<evidence type="ECO:0000313" key="3">
    <source>
        <dbReference type="EMBL" id="KUF12444.1"/>
    </source>
</evidence>
<protein>
    <submittedName>
        <fullName evidence="3">UDP-glucuronate 5-epimerase</fullName>
    </submittedName>
</protein>
<evidence type="ECO:0000313" key="4">
    <source>
        <dbReference type="Proteomes" id="UP000054396"/>
    </source>
</evidence>
<keyword evidence="4" id="KW-1185">Reference proteome</keyword>
<dbReference type="EMBL" id="LPXO01000001">
    <property type="protein sequence ID" value="KUF12444.1"/>
    <property type="molecule type" value="Genomic_DNA"/>
</dbReference>
<dbReference type="AlphaFoldDB" id="A0A0W7WPG9"/>
<dbReference type="InterPro" id="IPR016040">
    <property type="entry name" value="NAD(P)-bd_dom"/>
</dbReference>
<evidence type="ECO:0000259" key="2">
    <source>
        <dbReference type="Pfam" id="PF16363"/>
    </source>
</evidence>
<keyword evidence="1" id="KW-0520">NAD</keyword>
<dbReference type="InterPro" id="IPR036291">
    <property type="entry name" value="NAD(P)-bd_dom_sf"/>
</dbReference>
<name>A0A0W7WPG9_9RHOB</name>
<dbReference type="OrthoDB" id="9801785at2"/>
<sequence length="337" mass="37517">MARVLITGTAGFIGYHLALLLLDEGHDVLGYDGMTDYYDVSLKQARHARLARHARFTATEAMLEDQPALDRAADAFAPEIVVHLAAQAGVRYSIENPRAYLDSNVIGTFNVMEAARRHGVQHLLMASSSSVYGANSAVPFRETDKADTPMSIYGATKKADESMGHAYAHIHGLPTTMFRFFTVYGPWGRPDMALFKFVKATLEGRPIDVYNHGNMQRDFTYVTDLVRAVRLLMTDAVPQTPADGQVPEGDSLSPVAPFRVVNIGNSRSVRLMEFIEAIEAALGVKAERNYMDMQPGDVPATWADATLLERLTGYRPQTDIREGVAEFVRWYRDYYKV</sequence>